<dbReference type="InterPro" id="IPR058679">
    <property type="entry name" value="RlmG_N"/>
</dbReference>
<dbReference type="InterPro" id="IPR046977">
    <property type="entry name" value="RsmC/RlmG"/>
</dbReference>
<gene>
    <name evidence="6" type="ORF">ACFOZ5_06105</name>
</gene>
<proteinExistence type="predicted"/>
<dbReference type="PANTHER" id="PTHR47816">
    <property type="entry name" value="RIBOSOMAL RNA SMALL SUBUNIT METHYLTRANSFERASE C"/>
    <property type="match status" value="1"/>
</dbReference>
<evidence type="ECO:0000259" key="5">
    <source>
        <dbReference type="Pfam" id="PF26049"/>
    </source>
</evidence>
<organism evidence="6 7">
    <name type="scientific">Marinobacter lacisalsi</name>
    <dbReference type="NCBI Taxonomy" id="475979"/>
    <lineage>
        <taxon>Bacteria</taxon>
        <taxon>Pseudomonadati</taxon>
        <taxon>Pseudomonadota</taxon>
        <taxon>Gammaproteobacteria</taxon>
        <taxon>Pseudomonadales</taxon>
        <taxon>Marinobacteraceae</taxon>
        <taxon>Marinobacter</taxon>
    </lineage>
</organism>
<evidence type="ECO:0000256" key="3">
    <source>
        <dbReference type="ARBA" id="ARBA00022691"/>
    </source>
</evidence>
<dbReference type="EMBL" id="JBHSDI010000010">
    <property type="protein sequence ID" value="MFC4258609.1"/>
    <property type="molecule type" value="Genomic_DNA"/>
</dbReference>
<dbReference type="Pfam" id="PF26049">
    <property type="entry name" value="RLMG_N"/>
    <property type="match status" value="1"/>
</dbReference>
<dbReference type="PANTHER" id="PTHR47816:SF5">
    <property type="entry name" value="RIBOSOMAL RNA LARGE SUBUNIT METHYLTRANSFERASE G"/>
    <property type="match status" value="1"/>
</dbReference>
<dbReference type="RefSeq" id="WP_379886137.1">
    <property type="nucleotide sequence ID" value="NZ_JBHSDI010000010.1"/>
</dbReference>
<comment type="caution">
    <text evidence="6">The sequence shown here is derived from an EMBL/GenBank/DDBJ whole genome shotgun (WGS) entry which is preliminary data.</text>
</comment>
<keyword evidence="3" id="KW-0949">S-adenosyl-L-methionine</keyword>
<dbReference type="Gene3D" id="3.40.50.150">
    <property type="entry name" value="Vaccinia Virus protein VP39"/>
    <property type="match status" value="2"/>
</dbReference>
<keyword evidence="2 6" id="KW-0808">Transferase</keyword>
<dbReference type="CDD" id="cd02440">
    <property type="entry name" value="AdoMet_MTases"/>
    <property type="match status" value="1"/>
</dbReference>
<dbReference type="EC" id="2.1.1.174" evidence="6"/>
<protein>
    <submittedName>
        <fullName evidence="6">Class I SAM-dependent methyltransferase</fullName>
        <ecNumber evidence="6">2.1.1.172</ecNumber>
        <ecNumber evidence="6">2.1.1.174</ecNumber>
    </submittedName>
</protein>
<reference evidence="7" key="1">
    <citation type="journal article" date="2019" name="Int. J. Syst. Evol. Microbiol.">
        <title>The Global Catalogue of Microorganisms (GCM) 10K type strain sequencing project: providing services to taxonomists for standard genome sequencing and annotation.</title>
        <authorList>
            <consortium name="The Broad Institute Genomics Platform"/>
            <consortium name="The Broad Institute Genome Sequencing Center for Infectious Disease"/>
            <person name="Wu L."/>
            <person name="Ma J."/>
        </authorList>
    </citation>
    <scope>NUCLEOTIDE SEQUENCE [LARGE SCALE GENOMIC DNA]</scope>
    <source>
        <strain evidence="7">CECT 7297</strain>
    </source>
</reference>
<evidence type="ECO:0000313" key="6">
    <source>
        <dbReference type="EMBL" id="MFC4258609.1"/>
    </source>
</evidence>
<keyword evidence="7" id="KW-1185">Reference proteome</keyword>
<dbReference type="EC" id="2.1.1.172" evidence="6"/>
<name>A0ABV8QF34_9GAMM</name>
<dbReference type="SUPFAM" id="SSF53335">
    <property type="entry name" value="S-adenosyl-L-methionine-dependent methyltransferases"/>
    <property type="match status" value="2"/>
</dbReference>
<feature type="domain" description="RlmG N-terminal" evidence="5">
    <location>
        <begin position="11"/>
        <end position="193"/>
    </location>
</feature>
<dbReference type="GO" id="GO:0052916">
    <property type="term" value="F:23S rRNA (guanine(1835)-N(2))-methyltransferase activity"/>
    <property type="evidence" value="ECO:0007669"/>
    <property type="project" value="UniProtKB-EC"/>
</dbReference>
<evidence type="ECO:0000259" key="4">
    <source>
        <dbReference type="Pfam" id="PF05175"/>
    </source>
</evidence>
<sequence>MTRASVRPGFPVNGGELTLQRPHRGGRGLRAWDAADEQLVAEARRRLRPGQRVAVVDDGFGALALGLADFEPTVIADSAALSQALTRNARDNNLPVPQVQSWQDELGPMRAGQPPSTPEARFDAVILKVPRQLDYLEFLLRWCNQALSPDGWLLTGGMIKHLPDQAARVYQRLVTTEAVLPARKKARLVVCRAGSDALEGWAGLWKGYPVPGGGALLQALPAVFARDRLDIGTRELLPFIPDSVTALPDRARVLDLACGNGILGLGALAVRPDLSVTWADISSQAVLSARANLEASGLDDSHCDCLHADGIPEDTAPYQRILLNPPFHEGGTVGDHIALRLFSEAASALTADGEMLIVGNRHLGYHRSLGAVFAEVRQLQATPKFVVFRASGPRVTR</sequence>
<dbReference type="Pfam" id="PF05175">
    <property type="entry name" value="MTS"/>
    <property type="match status" value="1"/>
</dbReference>
<feature type="domain" description="Methyltransferase small" evidence="4">
    <location>
        <begin position="218"/>
        <end position="388"/>
    </location>
</feature>
<dbReference type="GO" id="GO:0052914">
    <property type="term" value="F:16S rRNA (guanine(1207)-N(2))-methyltransferase activity"/>
    <property type="evidence" value="ECO:0007669"/>
    <property type="project" value="UniProtKB-EC"/>
</dbReference>
<evidence type="ECO:0000313" key="7">
    <source>
        <dbReference type="Proteomes" id="UP001595798"/>
    </source>
</evidence>
<evidence type="ECO:0000256" key="1">
    <source>
        <dbReference type="ARBA" id="ARBA00022603"/>
    </source>
</evidence>
<evidence type="ECO:0000256" key="2">
    <source>
        <dbReference type="ARBA" id="ARBA00022679"/>
    </source>
</evidence>
<keyword evidence="1 6" id="KW-0489">Methyltransferase</keyword>
<dbReference type="InterPro" id="IPR029063">
    <property type="entry name" value="SAM-dependent_MTases_sf"/>
</dbReference>
<accession>A0ABV8QF34</accession>
<dbReference type="Proteomes" id="UP001595798">
    <property type="component" value="Unassembled WGS sequence"/>
</dbReference>
<dbReference type="InterPro" id="IPR007848">
    <property type="entry name" value="Small_mtfrase_dom"/>
</dbReference>